<dbReference type="RefSeq" id="WP_006607424.1">
    <property type="nucleotide sequence ID" value="NZ_CP072931.1"/>
</dbReference>
<protein>
    <submittedName>
        <fullName evidence="2">ROK family protein</fullName>
    </submittedName>
</protein>
<dbReference type="AlphaFoldDB" id="J1ZP27"/>
<reference evidence="2" key="1">
    <citation type="journal article" date="2012" name="J. Bacteriol.">
        <title>Genome Sequence of Streptomyces auratus Strain AGR0001, a Phoslactomycin-Producing Actinomycete.</title>
        <authorList>
            <person name="Han X."/>
            <person name="Li M."/>
            <person name="Ding Z."/>
            <person name="Zhao J."/>
            <person name="Ji K."/>
            <person name="Wen M."/>
            <person name="Lu T."/>
        </authorList>
    </citation>
    <scope>NUCLEOTIDE SEQUENCE [LARGE SCALE GENOMIC DNA]</scope>
    <source>
        <strain evidence="2">AGR0001</strain>
    </source>
</reference>
<dbReference type="PATRIC" id="fig|1160718.3.peg.5986"/>
<evidence type="ECO:0000256" key="1">
    <source>
        <dbReference type="SAM" id="MobiDB-lite"/>
    </source>
</evidence>
<organism evidence="2">
    <name type="scientific">Streptomyces auratus AGR0001</name>
    <dbReference type="NCBI Taxonomy" id="1160718"/>
    <lineage>
        <taxon>Bacteria</taxon>
        <taxon>Bacillati</taxon>
        <taxon>Actinomycetota</taxon>
        <taxon>Actinomycetes</taxon>
        <taxon>Kitasatosporales</taxon>
        <taxon>Streptomycetaceae</taxon>
        <taxon>Streptomyces</taxon>
    </lineage>
</organism>
<sequence>MRTHSVSVAVADLLGRVRAERTVPIGPETGRSGGDELADRVAGQPARLSPLRTGVRAGTVGGRAVLHGAVLAAREAAQDELFAPAD</sequence>
<dbReference type="STRING" id="1160718.SU9_29596"/>
<gene>
    <name evidence="2" type="ORF">SU9_29596</name>
</gene>
<dbReference type="EMBL" id="AJGV01000187">
    <property type="protein sequence ID" value="EJJ03266.1"/>
    <property type="molecule type" value="Genomic_DNA"/>
</dbReference>
<evidence type="ECO:0000313" key="2">
    <source>
        <dbReference type="EMBL" id="EJJ03266.1"/>
    </source>
</evidence>
<proteinExistence type="predicted"/>
<comment type="caution">
    <text evidence="2">The sequence shown here is derived from an EMBL/GenBank/DDBJ whole genome shotgun (WGS) entry which is preliminary data.</text>
</comment>
<feature type="region of interest" description="Disordered" evidence="1">
    <location>
        <begin position="24"/>
        <end position="45"/>
    </location>
</feature>
<name>J1ZP27_9ACTN</name>
<dbReference type="HOGENOM" id="CLU_2496447_0_0_11"/>
<accession>J1ZP27</accession>
<dbReference type="eggNOG" id="COG1940">
    <property type="taxonomic scope" value="Bacteria"/>
</dbReference>